<dbReference type="EMBL" id="LAZR01011449">
    <property type="protein sequence ID" value="KKM61624.1"/>
    <property type="molecule type" value="Genomic_DNA"/>
</dbReference>
<comment type="caution">
    <text evidence="1">The sequence shown here is derived from an EMBL/GenBank/DDBJ whole genome shotgun (WGS) entry which is preliminary data.</text>
</comment>
<proteinExistence type="predicted"/>
<evidence type="ECO:0000313" key="1">
    <source>
        <dbReference type="EMBL" id="KKM61624.1"/>
    </source>
</evidence>
<accession>A0A0F9IW46</accession>
<dbReference type="AlphaFoldDB" id="A0A0F9IW46"/>
<protein>
    <submittedName>
        <fullName evidence="1">Uncharacterized protein</fullName>
    </submittedName>
</protein>
<reference evidence="1" key="1">
    <citation type="journal article" date="2015" name="Nature">
        <title>Complex archaea that bridge the gap between prokaryotes and eukaryotes.</title>
        <authorList>
            <person name="Spang A."/>
            <person name="Saw J.H."/>
            <person name="Jorgensen S.L."/>
            <person name="Zaremba-Niedzwiedzka K."/>
            <person name="Martijn J."/>
            <person name="Lind A.E."/>
            <person name="van Eijk R."/>
            <person name="Schleper C."/>
            <person name="Guy L."/>
            <person name="Ettema T.J."/>
        </authorList>
    </citation>
    <scope>NUCLEOTIDE SEQUENCE</scope>
</reference>
<sequence length="60" mass="6996">MGFKDDKTYKSFSAQMRECVKNKNMFTEECVCRHELIMCKKHGGQCGHYKCLEERKGGTD</sequence>
<gene>
    <name evidence="1" type="ORF">LCGC14_1529900</name>
</gene>
<name>A0A0F9IW46_9ZZZZ</name>
<organism evidence="1">
    <name type="scientific">marine sediment metagenome</name>
    <dbReference type="NCBI Taxonomy" id="412755"/>
    <lineage>
        <taxon>unclassified sequences</taxon>
        <taxon>metagenomes</taxon>
        <taxon>ecological metagenomes</taxon>
    </lineage>
</organism>